<keyword evidence="3 9" id="KW-0540">Nuclease</keyword>
<sequence>MAKTTEVIIAYDIEDNKTRTRLFNQLKDVGMISIQKSVMWGRLLPADIKLAKRILSSEIESGNDKVFILVSKLSENAQFYGLAPDFEEYDGHGIF</sequence>
<proteinExistence type="inferred from homology"/>
<gene>
    <name evidence="9" type="primary">cas2</name>
    <name evidence="10" type="ORF">VSA01S_37090</name>
</gene>
<dbReference type="AlphaFoldDB" id="A0A511QK79"/>
<protein>
    <recommendedName>
        <fullName evidence="9">CRISPR-associated endoribonuclease Cas2</fullName>
        <ecNumber evidence="9">3.1.-.-</ecNumber>
    </recommendedName>
</protein>
<dbReference type="GO" id="GO:0043571">
    <property type="term" value="P:maintenance of CRISPR repeat elements"/>
    <property type="evidence" value="ECO:0007669"/>
    <property type="project" value="UniProtKB-UniRule"/>
</dbReference>
<dbReference type="OrthoDB" id="7066113at2"/>
<dbReference type="CDD" id="cd09725">
    <property type="entry name" value="Cas2_I_II_III"/>
    <property type="match status" value="1"/>
</dbReference>
<keyword evidence="8 9" id="KW-0051">Antiviral defense</keyword>
<dbReference type="HAMAP" id="MF_01471">
    <property type="entry name" value="Cas2"/>
    <property type="match status" value="1"/>
</dbReference>
<comment type="similarity">
    <text evidence="2 9">Belongs to the CRISPR-associated endoribonuclease Cas2 protein family.</text>
</comment>
<dbReference type="InterPro" id="IPR019199">
    <property type="entry name" value="Virulence_VapD/CRISPR_Cas2"/>
</dbReference>
<evidence type="ECO:0000256" key="7">
    <source>
        <dbReference type="ARBA" id="ARBA00022842"/>
    </source>
</evidence>
<organism evidence="10 11">
    <name type="scientific">Vibrio sagamiensis NBRC 104589</name>
    <dbReference type="NCBI Taxonomy" id="1219064"/>
    <lineage>
        <taxon>Bacteria</taxon>
        <taxon>Pseudomonadati</taxon>
        <taxon>Pseudomonadota</taxon>
        <taxon>Gammaproteobacteria</taxon>
        <taxon>Vibrionales</taxon>
        <taxon>Vibrionaceae</taxon>
        <taxon>Vibrio</taxon>
    </lineage>
</organism>
<comment type="caution">
    <text evidence="10">The sequence shown here is derived from an EMBL/GenBank/DDBJ whole genome shotgun (WGS) entry which is preliminary data.</text>
</comment>
<dbReference type="GO" id="GO:0004521">
    <property type="term" value="F:RNA endonuclease activity"/>
    <property type="evidence" value="ECO:0007669"/>
    <property type="project" value="InterPro"/>
</dbReference>
<evidence type="ECO:0000256" key="2">
    <source>
        <dbReference type="ARBA" id="ARBA00009959"/>
    </source>
</evidence>
<dbReference type="RefSeq" id="WP_050567463.1">
    <property type="nucleotide sequence ID" value="NZ_BAOJ01000183.1"/>
</dbReference>
<dbReference type="EMBL" id="BJXJ01000070">
    <property type="protein sequence ID" value="GEM77597.1"/>
    <property type="molecule type" value="Genomic_DNA"/>
</dbReference>
<dbReference type="Proteomes" id="UP000321922">
    <property type="component" value="Unassembled WGS sequence"/>
</dbReference>
<evidence type="ECO:0000256" key="8">
    <source>
        <dbReference type="ARBA" id="ARBA00023118"/>
    </source>
</evidence>
<evidence type="ECO:0000256" key="4">
    <source>
        <dbReference type="ARBA" id="ARBA00022723"/>
    </source>
</evidence>
<dbReference type="GO" id="GO:0016787">
    <property type="term" value="F:hydrolase activity"/>
    <property type="evidence" value="ECO:0007669"/>
    <property type="project" value="UniProtKB-KW"/>
</dbReference>
<dbReference type="SUPFAM" id="SSF143430">
    <property type="entry name" value="TTP0101/SSO1404-like"/>
    <property type="match status" value="1"/>
</dbReference>
<comment type="function">
    <text evidence="9">CRISPR (clustered regularly interspaced short palindromic repeat), is an adaptive immune system that provides protection against mobile genetic elements (viruses, transposable elements and conjugative plasmids). CRISPR clusters contain sequences complementary to antecedent mobile elements and target invading nucleic acids. CRISPR clusters are transcribed and processed into CRISPR RNA (crRNA). Functions as a ssRNA-specific endoribonuclease. Involved in the integration of spacer DNA into the CRISPR cassette.</text>
</comment>
<dbReference type="EC" id="3.1.-.-" evidence="9"/>
<name>A0A511QK79_9VIBR</name>
<dbReference type="GO" id="GO:0046872">
    <property type="term" value="F:metal ion binding"/>
    <property type="evidence" value="ECO:0007669"/>
    <property type="project" value="UniProtKB-UniRule"/>
</dbReference>
<evidence type="ECO:0000256" key="6">
    <source>
        <dbReference type="ARBA" id="ARBA00022801"/>
    </source>
</evidence>
<dbReference type="PANTHER" id="PTHR34405">
    <property type="entry name" value="CRISPR-ASSOCIATED ENDORIBONUCLEASE CAS2"/>
    <property type="match status" value="1"/>
</dbReference>
<keyword evidence="5 9" id="KW-0255">Endonuclease</keyword>
<keyword evidence="11" id="KW-1185">Reference proteome</keyword>
<evidence type="ECO:0000256" key="3">
    <source>
        <dbReference type="ARBA" id="ARBA00022722"/>
    </source>
</evidence>
<evidence type="ECO:0000256" key="1">
    <source>
        <dbReference type="ARBA" id="ARBA00001946"/>
    </source>
</evidence>
<dbReference type="InterPro" id="IPR021127">
    <property type="entry name" value="CRISPR_associated_Cas2"/>
</dbReference>
<comment type="subunit">
    <text evidence="9">Homodimer, forms a heterotetramer with a Cas1 homodimer.</text>
</comment>
<dbReference type="PANTHER" id="PTHR34405:SF3">
    <property type="entry name" value="CRISPR-ASSOCIATED ENDORIBONUCLEASE CAS2 3"/>
    <property type="match status" value="1"/>
</dbReference>
<reference evidence="10 11" key="1">
    <citation type="submission" date="2019-07" db="EMBL/GenBank/DDBJ databases">
        <title>Whole genome shotgun sequence of Vibrio sagamiensis NBRC 104589.</title>
        <authorList>
            <person name="Hosoyama A."/>
            <person name="Uohara A."/>
            <person name="Ohji S."/>
            <person name="Ichikawa N."/>
        </authorList>
    </citation>
    <scope>NUCLEOTIDE SEQUENCE [LARGE SCALE GENOMIC DNA]</scope>
    <source>
        <strain evidence="10 11">NBRC 104589</strain>
    </source>
</reference>
<evidence type="ECO:0000313" key="11">
    <source>
        <dbReference type="Proteomes" id="UP000321922"/>
    </source>
</evidence>
<accession>A0A511QK79</accession>
<comment type="cofactor">
    <cofactor evidence="1 9">
        <name>Mg(2+)</name>
        <dbReference type="ChEBI" id="CHEBI:18420"/>
    </cofactor>
</comment>
<dbReference type="GO" id="GO:0051607">
    <property type="term" value="P:defense response to virus"/>
    <property type="evidence" value="ECO:0007669"/>
    <property type="project" value="UniProtKB-UniRule"/>
</dbReference>
<dbReference type="Gene3D" id="3.30.70.240">
    <property type="match status" value="1"/>
</dbReference>
<feature type="binding site" evidence="9">
    <location>
        <position position="12"/>
    </location>
    <ligand>
        <name>Mg(2+)</name>
        <dbReference type="ChEBI" id="CHEBI:18420"/>
        <note>catalytic</note>
    </ligand>
</feature>
<evidence type="ECO:0000256" key="5">
    <source>
        <dbReference type="ARBA" id="ARBA00022759"/>
    </source>
</evidence>
<keyword evidence="7 9" id="KW-0460">Magnesium</keyword>
<evidence type="ECO:0000256" key="9">
    <source>
        <dbReference type="HAMAP-Rule" id="MF_01471"/>
    </source>
</evidence>
<dbReference type="NCBIfam" id="TIGR01573">
    <property type="entry name" value="cas2"/>
    <property type="match status" value="1"/>
</dbReference>
<keyword evidence="6 9" id="KW-0378">Hydrolase</keyword>
<evidence type="ECO:0000313" key="10">
    <source>
        <dbReference type="EMBL" id="GEM77597.1"/>
    </source>
</evidence>
<dbReference type="Pfam" id="PF09827">
    <property type="entry name" value="CRISPR_Cas2"/>
    <property type="match status" value="1"/>
</dbReference>
<keyword evidence="4 9" id="KW-0479">Metal-binding</keyword>